<dbReference type="RefSeq" id="WP_354694193.1">
    <property type="nucleotide sequence ID" value="NZ_JAZHOG010000002.1"/>
</dbReference>
<sequence length="222" mass="25134">MPLLVTAIAAMVLVLSGPRVVASIRYLPIEHALDEYYRTLEIPTDRLPVLMQFAQTAIAYNDHPRYFDGLSVLHYLRGLDVYTPARQRIGEYRAAEGAALESLSRSPAQPAAWLRVSYIRWVLRDEAPDVIRPWKMSIFAGRMESALFLQRVEIGMAYRTELDEEGSAMLRDQILLAWELRPGSLIQLLARRDPSLAQTRALIGTADPLALAEMEAWVEKAR</sequence>
<proteinExistence type="predicted"/>
<reference evidence="1 2" key="1">
    <citation type="submission" date="2024-02" db="EMBL/GenBank/DDBJ databases">
        <title>A novel Wenzhouxiangellaceae bacterium, isolated from coastal sediments.</title>
        <authorList>
            <person name="Du Z.-J."/>
            <person name="Ye Y.-Q."/>
            <person name="Zhang X.-Y."/>
        </authorList>
    </citation>
    <scope>NUCLEOTIDE SEQUENCE [LARGE SCALE GENOMIC DNA]</scope>
    <source>
        <strain evidence="1 2">CH-27</strain>
    </source>
</reference>
<name>A0AAW9RC04_9GAMM</name>
<protein>
    <submittedName>
        <fullName evidence="1">Uncharacterized protein</fullName>
    </submittedName>
</protein>
<evidence type="ECO:0000313" key="2">
    <source>
        <dbReference type="Proteomes" id="UP001359886"/>
    </source>
</evidence>
<evidence type="ECO:0000313" key="1">
    <source>
        <dbReference type="EMBL" id="MEJ8566874.1"/>
    </source>
</evidence>
<organism evidence="1 2">
    <name type="scientific">Elongatibacter sediminis</name>
    <dbReference type="NCBI Taxonomy" id="3119006"/>
    <lineage>
        <taxon>Bacteria</taxon>
        <taxon>Pseudomonadati</taxon>
        <taxon>Pseudomonadota</taxon>
        <taxon>Gammaproteobacteria</taxon>
        <taxon>Chromatiales</taxon>
        <taxon>Wenzhouxiangellaceae</taxon>
        <taxon>Elongatibacter</taxon>
    </lineage>
</organism>
<dbReference type="AlphaFoldDB" id="A0AAW9RC04"/>
<dbReference type="Proteomes" id="UP001359886">
    <property type="component" value="Unassembled WGS sequence"/>
</dbReference>
<keyword evidence="2" id="KW-1185">Reference proteome</keyword>
<dbReference type="EMBL" id="JAZHOG010000002">
    <property type="protein sequence ID" value="MEJ8566874.1"/>
    <property type="molecule type" value="Genomic_DNA"/>
</dbReference>
<comment type="caution">
    <text evidence="1">The sequence shown here is derived from an EMBL/GenBank/DDBJ whole genome shotgun (WGS) entry which is preliminary data.</text>
</comment>
<accession>A0AAW9RC04</accession>
<gene>
    <name evidence="1" type="ORF">V3330_04500</name>
</gene>